<keyword evidence="1" id="KW-0732">Signal</keyword>
<dbReference type="SUPFAM" id="SSF48452">
    <property type="entry name" value="TPR-like"/>
    <property type="match status" value="1"/>
</dbReference>
<dbReference type="AlphaFoldDB" id="A0A1G9LLD5"/>
<dbReference type="Proteomes" id="UP000199053">
    <property type="component" value="Unassembled WGS sequence"/>
</dbReference>
<protein>
    <submittedName>
        <fullName evidence="6">Beta-barrel assembly machine subunit BamD</fullName>
    </submittedName>
</protein>
<keyword evidence="7" id="KW-1185">Reference proteome</keyword>
<gene>
    <name evidence="6" type="ORF">SAMN05660337_3434</name>
</gene>
<dbReference type="NCBIfam" id="TIGR03302">
    <property type="entry name" value="OM_YfiO"/>
    <property type="match status" value="1"/>
</dbReference>
<evidence type="ECO:0000313" key="7">
    <source>
        <dbReference type="Proteomes" id="UP000199053"/>
    </source>
</evidence>
<evidence type="ECO:0000259" key="5">
    <source>
        <dbReference type="Pfam" id="PF13525"/>
    </source>
</evidence>
<evidence type="ECO:0000256" key="3">
    <source>
        <dbReference type="ARBA" id="ARBA00023237"/>
    </source>
</evidence>
<dbReference type="CDD" id="cd15830">
    <property type="entry name" value="BamD"/>
    <property type="match status" value="1"/>
</dbReference>
<dbReference type="Pfam" id="PF13525">
    <property type="entry name" value="YfiO"/>
    <property type="match status" value="1"/>
</dbReference>
<dbReference type="InterPro" id="IPR017689">
    <property type="entry name" value="BamD"/>
</dbReference>
<dbReference type="HAMAP" id="MF_00922">
    <property type="entry name" value="OM_assembly_BamD"/>
    <property type="match status" value="1"/>
</dbReference>
<proteinExistence type="inferred from homology"/>
<evidence type="ECO:0000256" key="1">
    <source>
        <dbReference type="ARBA" id="ARBA00022729"/>
    </source>
</evidence>
<evidence type="ECO:0000256" key="2">
    <source>
        <dbReference type="ARBA" id="ARBA00023136"/>
    </source>
</evidence>
<dbReference type="InterPro" id="IPR011990">
    <property type="entry name" value="TPR-like_helical_dom_sf"/>
</dbReference>
<keyword evidence="2" id="KW-0472">Membrane</keyword>
<accession>A0A1G9LLD5</accession>
<name>A0A1G9LLD5_9BACT</name>
<dbReference type="InterPro" id="IPR019734">
    <property type="entry name" value="TPR_rpt"/>
</dbReference>
<organism evidence="6 7">
    <name type="scientific">Maridesulfovibrio ferrireducens</name>
    <dbReference type="NCBI Taxonomy" id="246191"/>
    <lineage>
        <taxon>Bacteria</taxon>
        <taxon>Pseudomonadati</taxon>
        <taxon>Thermodesulfobacteriota</taxon>
        <taxon>Desulfovibrionia</taxon>
        <taxon>Desulfovibrionales</taxon>
        <taxon>Desulfovibrionaceae</taxon>
        <taxon>Maridesulfovibrio</taxon>
    </lineage>
</organism>
<reference evidence="7" key="1">
    <citation type="submission" date="2016-10" db="EMBL/GenBank/DDBJ databases">
        <authorList>
            <person name="Varghese N."/>
            <person name="Submissions S."/>
        </authorList>
    </citation>
    <scope>NUCLEOTIDE SEQUENCE [LARGE SCALE GENOMIC DNA]</scope>
    <source>
        <strain evidence="7">DSM 16995</strain>
    </source>
</reference>
<dbReference type="STRING" id="246191.SAMN05660337_3434"/>
<dbReference type="InterPro" id="IPR039565">
    <property type="entry name" value="BamD-like"/>
</dbReference>
<keyword evidence="3" id="KW-0998">Cell outer membrane</keyword>
<sequence>MMRNRIFCFVLFCILIFSTTGCGVIDYYFLPKPDDTAQELYEAGVESMKDKDYTNASDFFAKLKDRYPFSPFTVKAEISLGDAYYLDGKFFDASEAYKEFAALHPGNEEIPYVLFQIGLSNFSLFSSIDKPQHSVSEALEYFYRVEEAYPDSEYATASKDYIVKCRRALADQELFIADFFWRSAKFGAAWKRYAFVVRNFKDLPEVRKYAIKQAEMSYYEYQKTLSQAEREKLQGTWKELVDWL</sequence>
<dbReference type="PROSITE" id="PS51257">
    <property type="entry name" value="PROKAR_LIPOPROTEIN"/>
    <property type="match status" value="1"/>
</dbReference>
<evidence type="ECO:0000313" key="6">
    <source>
        <dbReference type="EMBL" id="SDL62771.1"/>
    </source>
</evidence>
<feature type="repeat" description="TPR" evidence="4">
    <location>
        <begin position="74"/>
        <end position="107"/>
    </location>
</feature>
<dbReference type="EMBL" id="FNGA01000007">
    <property type="protein sequence ID" value="SDL62771.1"/>
    <property type="molecule type" value="Genomic_DNA"/>
</dbReference>
<dbReference type="Gene3D" id="1.25.40.10">
    <property type="entry name" value="Tetratricopeptide repeat domain"/>
    <property type="match status" value="1"/>
</dbReference>
<evidence type="ECO:0000256" key="4">
    <source>
        <dbReference type="PROSITE-ProRule" id="PRU00339"/>
    </source>
</evidence>
<feature type="domain" description="Outer membrane lipoprotein BamD-like" evidence="5">
    <location>
        <begin position="34"/>
        <end position="226"/>
    </location>
</feature>
<dbReference type="PROSITE" id="PS50005">
    <property type="entry name" value="TPR"/>
    <property type="match status" value="1"/>
</dbReference>
<keyword evidence="4" id="KW-0802">TPR repeat</keyword>